<dbReference type="SMART" id="SM00901">
    <property type="entry name" value="FRG"/>
    <property type="match status" value="1"/>
</dbReference>
<protein>
    <submittedName>
        <fullName evidence="3">FRG domain-containing protein</fullName>
    </submittedName>
</protein>
<gene>
    <name evidence="3" type="ORF">SAMN04489809_1216</name>
</gene>
<evidence type="ECO:0000313" key="4">
    <source>
        <dbReference type="Proteomes" id="UP000182126"/>
    </source>
</evidence>
<sequence>MNEDDEVEPEDDDEVEPEDDGKSDERAAGAEIEPFKIFGDGTGFKGVGLEGTGFKGVNMEGFAGLSAGIGALLSGSEVFKIMQTNLLGIGDSLSKTYASSLMPSFDSISALFRYMAEAPALTRSSDYAVLDEPESAYSSHMESPQSYFQSTEEVITCFDDLHAAITKLISKTPDLPLVWRGVRNAEWGMHSHLYRHLMNTNKVVPPQRSPKKAQPYPDEDQMVAAEREILSIARRDWRFDNMSALETFARIQHAGGPTRLIDVTKNPYIGAWFAVEFDEDEEGKDARLFALATRPVAQDGKPPAPDSALELDDLGAARDPFWHLLTDNASRQKLDWGTGARRRIWVPPAYDPRISAQNAAFVLDGVPMTSKKLASYFTVERNVYWRRADLLASASIYAKMLKPTRRPMYNSRNFAPTFSFRIEAAAKQEIREVMESRFGYRLSYIYPDMAALAEHLKRRPLNG</sequence>
<feature type="domain" description="FRG" evidence="2">
    <location>
        <begin position="173"/>
        <end position="289"/>
    </location>
</feature>
<accession>A0A1H1PWL6</accession>
<name>A0A1H1PWL6_9MICO</name>
<dbReference type="InterPro" id="IPR014966">
    <property type="entry name" value="FRG-dom"/>
</dbReference>
<dbReference type="AlphaFoldDB" id="A0A1H1PWL6"/>
<dbReference type="GeneID" id="36298617"/>
<proteinExistence type="predicted"/>
<dbReference type="Proteomes" id="UP000182126">
    <property type="component" value="Chromosome I"/>
</dbReference>
<feature type="compositionally biased region" description="Acidic residues" evidence="1">
    <location>
        <begin position="1"/>
        <end position="22"/>
    </location>
</feature>
<evidence type="ECO:0000259" key="2">
    <source>
        <dbReference type="SMART" id="SM00901"/>
    </source>
</evidence>
<evidence type="ECO:0000256" key="1">
    <source>
        <dbReference type="SAM" id="MobiDB-lite"/>
    </source>
</evidence>
<reference evidence="3 4" key="1">
    <citation type="submission" date="2016-10" db="EMBL/GenBank/DDBJ databases">
        <authorList>
            <person name="de Groot N.N."/>
        </authorList>
    </citation>
    <scope>NUCLEOTIDE SEQUENCE [LARGE SCALE GENOMIC DNA]</scope>
    <source>
        <strain evidence="3 4">DSM 15019</strain>
    </source>
</reference>
<dbReference type="RefSeq" id="WP_060921868.1">
    <property type="nucleotide sequence ID" value="NZ_LT629770.1"/>
</dbReference>
<dbReference type="EMBL" id="LT629770">
    <property type="protein sequence ID" value="SDS15741.1"/>
    <property type="molecule type" value="Genomic_DNA"/>
</dbReference>
<dbReference type="Pfam" id="PF08867">
    <property type="entry name" value="FRG"/>
    <property type="match status" value="1"/>
</dbReference>
<organism evidence="3 4">
    <name type="scientific">Microbacterium paraoxydans</name>
    <dbReference type="NCBI Taxonomy" id="199592"/>
    <lineage>
        <taxon>Bacteria</taxon>
        <taxon>Bacillati</taxon>
        <taxon>Actinomycetota</taxon>
        <taxon>Actinomycetes</taxon>
        <taxon>Micrococcales</taxon>
        <taxon>Microbacteriaceae</taxon>
        <taxon>Microbacterium</taxon>
    </lineage>
</organism>
<evidence type="ECO:0000313" key="3">
    <source>
        <dbReference type="EMBL" id="SDS15741.1"/>
    </source>
</evidence>
<feature type="region of interest" description="Disordered" evidence="1">
    <location>
        <begin position="1"/>
        <end position="30"/>
    </location>
</feature>